<dbReference type="AlphaFoldDB" id="A0A7W7KPG1"/>
<name>A0A7W7KPG1_PSENT</name>
<comment type="caution">
    <text evidence="2">The sequence shown here is derived from an EMBL/GenBank/DDBJ whole genome shotgun (WGS) entry which is preliminary data.</text>
</comment>
<dbReference type="Proteomes" id="UP000566995">
    <property type="component" value="Unassembled WGS sequence"/>
</dbReference>
<proteinExistence type="predicted"/>
<dbReference type="RefSeq" id="WP_184595112.1">
    <property type="nucleotide sequence ID" value="NZ_JACHLI010000028.1"/>
</dbReference>
<dbReference type="EMBL" id="JACHLI010000028">
    <property type="protein sequence ID" value="MBB4866545.1"/>
    <property type="molecule type" value="Genomic_DNA"/>
</dbReference>
<feature type="transmembrane region" description="Helical" evidence="1">
    <location>
        <begin position="12"/>
        <end position="30"/>
    </location>
</feature>
<reference evidence="2 3" key="1">
    <citation type="submission" date="2020-08" db="EMBL/GenBank/DDBJ databases">
        <title>Functional genomics of gut bacteria from endangered species of beetles.</title>
        <authorList>
            <person name="Carlos-Shanley C."/>
        </authorList>
    </citation>
    <scope>NUCLEOTIDE SEQUENCE [LARGE SCALE GENOMIC DNA]</scope>
    <source>
        <strain evidence="2 3">S00179</strain>
    </source>
</reference>
<organism evidence="2 3">
    <name type="scientific">Pseudomonas nitroreducens</name>
    <dbReference type="NCBI Taxonomy" id="46680"/>
    <lineage>
        <taxon>Bacteria</taxon>
        <taxon>Pseudomonadati</taxon>
        <taxon>Pseudomonadota</taxon>
        <taxon>Gammaproteobacteria</taxon>
        <taxon>Pseudomonadales</taxon>
        <taxon>Pseudomonadaceae</taxon>
        <taxon>Pseudomonas</taxon>
    </lineage>
</organism>
<sequence>MKSHSGGDCPSAIRGWCAAISIFSFGICSLQSANAMSRLFDGDARVWMQGSTLCFGGAAFKSPGLFFPRTLQVDERQVAVHYIEVAREPYEPFWSAASGEANQGVPLRSDTCFAYGRAIPGFSEKTPARPLQPGMYNVTVGGRDSAGDGARATFMKTFCLQSRDDELVVVDAGYNEKAGRWLCKAPQ</sequence>
<evidence type="ECO:0000256" key="1">
    <source>
        <dbReference type="SAM" id="Phobius"/>
    </source>
</evidence>
<gene>
    <name evidence="2" type="ORF">HNP46_005450</name>
</gene>
<keyword evidence="1" id="KW-0812">Transmembrane</keyword>
<evidence type="ECO:0000313" key="3">
    <source>
        <dbReference type="Proteomes" id="UP000566995"/>
    </source>
</evidence>
<protein>
    <submittedName>
        <fullName evidence="2">Uncharacterized protein</fullName>
    </submittedName>
</protein>
<evidence type="ECO:0000313" key="2">
    <source>
        <dbReference type="EMBL" id="MBB4866545.1"/>
    </source>
</evidence>
<keyword evidence="1" id="KW-1133">Transmembrane helix</keyword>
<keyword evidence="1" id="KW-0472">Membrane</keyword>
<accession>A0A7W7KPG1</accession>